<sequence length="91" mass="10068">MSSFWPQNIPPRFAGRIGGVANDIQRHISAGDAADASQSPETVTLAQKMLSWIVSAVEPMKVQHLQVALALREGKCQSPNLTWFYILKTFI</sequence>
<name>A0ABR4K6H5_9EURO</name>
<dbReference type="EMBL" id="JBFXLR010000029">
    <property type="protein sequence ID" value="KAL2847349.1"/>
    <property type="molecule type" value="Genomic_DNA"/>
</dbReference>
<proteinExistence type="predicted"/>
<dbReference type="RefSeq" id="XP_070897672.1">
    <property type="nucleotide sequence ID" value="XM_071040610.1"/>
</dbReference>
<dbReference type="Proteomes" id="UP001610444">
    <property type="component" value="Unassembled WGS sequence"/>
</dbReference>
<organism evidence="1 2">
    <name type="scientific">Aspergillus pseudodeflectus</name>
    <dbReference type="NCBI Taxonomy" id="176178"/>
    <lineage>
        <taxon>Eukaryota</taxon>
        <taxon>Fungi</taxon>
        <taxon>Dikarya</taxon>
        <taxon>Ascomycota</taxon>
        <taxon>Pezizomycotina</taxon>
        <taxon>Eurotiomycetes</taxon>
        <taxon>Eurotiomycetidae</taxon>
        <taxon>Eurotiales</taxon>
        <taxon>Aspergillaceae</taxon>
        <taxon>Aspergillus</taxon>
        <taxon>Aspergillus subgen. Nidulantes</taxon>
    </lineage>
</organism>
<evidence type="ECO:0000313" key="2">
    <source>
        <dbReference type="Proteomes" id="UP001610444"/>
    </source>
</evidence>
<dbReference type="GeneID" id="98155774"/>
<protein>
    <submittedName>
        <fullName evidence="1">Uncharacterized protein</fullName>
    </submittedName>
</protein>
<keyword evidence="2" id="KW-1185">Reference proteome</keyword>
<evidence type="ECO:0000313" key="1">
    <source>
        <dbReference type="EMBL" id="KAL2847349.1"/>
    </source>
</evidence>
<accession>A0ABR4K6H5</accession>
<gene>
    <name evidence="1" type="ORF">BJX68DRAFT_239999</name>
</gene>
<comment type="caution">
    <text evidence="1">The sequence shown here is derived from an EMBL/GenBank/DDBJ whole genome shotgun (WGS) entry which is preliminary data.</text>
</comment>
<reference evidence="1 2" key="1">
    <citation type="submission" date="2024-07" db="EMBL/GenBank/DDBJ databases">
        <title>Section-level genome sequencing and comparative genomics of Aspergillus sections Usti and Cavernicolus.</title>
        <authorList>
            <consortium name="Lawrence Berkeley National Laboratory"/>
            <person name="Nybo J.L."/>
            <person name="Vesth T.C."/>
            <person name="Theobald S."/>
            <person name="Frisvad J.C."/>
            <person name="Larsen T.O."/>
            <person name="Kjaerboelling I."/>
            <person name="Rothschild-Mancinelli K."/>
            <person name="Lyhne E.K."/>
            <person name="Kogle M.E."/>
            <person name="Barry K."/>
            <person name="Clum A."/>
            <person name="Na H."/>
            <person name="Ledsgaard L."/>
            <person name="Lin J."/>
            <person name="Lipzen A."/>
            <person name="Kuo A."/>
            <person name="Riley R."/>
            <person name="Mondo S."/>
            <person name="LaButti K."/>
            <person name="Haridas S."/>
            <person name="Pangalinan J."/>
            <person name="Salamov A.A."/>
            <person name="Simmons B.A."/>
            <person name="Magnuson J.K."/>
            <person name="Chen J."/>
            <person name="Drula E."/>
            <person name="Henrissat B."/>
            <person name="Wiebenga A."/>
            <person name="Lubbers R.J."/>
            <person name="Gomes A.C."/>
            <person name="Macurrencykelacurrency M.R."/>
            <person name="Stajich J."/>
            <person name="Grigoriev I.V."/>
            <person name="Mortensen U.H."/>
            <person name="De vries R.P."/>
            <person name="Baker S.E."/>
            <person name="Andersen M.R."/>
        </authorList>
    </citation>
    <scope>NUCLEOTIDE SEQUENCE [LARGE SCALE GENOMIC DNA]</scope>
    <source>
        <strain evidence="1 2">CBS 756.74</strain>
    </source>
</reference>